<evidence type="ECO:0000313" key="1">
    <source>
        <dbReference type="EMBL" id="PWA78813.1"/>
    </source>
</evidence>
<dbReference type="PANTHER" id="PTHR36077">
    <property type="entry name" value="BNAA02G07370D PROTEIN"/>
    <property type="match status" value="1"/>
</dbReference>
<dbReference type="AlphaFoldDB" id="A0A2U1NZ58"/>
<dbReference type="EMBL" id="PKPP01001939">
    <property type="protein sequence ID" value="PWA78813.1"/>
    <property type="molecule type" value="Genomic_DNA"/>
</dbReference>
<proteinExistence type="predicted"/>
<gene>
    <name evidence="1" type="ORF">CTI12_AA211350</name>
</gene>
<dbReference type="OrthoDB" id="2011836at2759"/>
<sequence length="118" mass="13246">MTDFIAKGGMIGTMVSAEGTIEMDQGQGNYQKQLQKEKFDQEANKLWLRMKNEVVQELREKASLEVDGSNTPYFKCQDPYSSLLSTLCAVDTPPSFRSHSAITRPHNPSQLHLFTSSC</sequence>
<keyword evidence="2" id="KW-1185">Reference proteome</keyword>
<dbReference type="PANTHER" id="PTHR36077:SF1">
    <property type="entry name" value="HOMEOBOX PROSPERO PROTEIN"/>
    <property type="match status" value="1"/>
</dbReference>
<evidence type="ECO:0000313" key="2">
    <source>
        <dbReference type="Proteomes" id="UP000245207"/>
    </source>
</evidence>
<dbReference type="Proteomes" id="UP000245207">
    <property type="component" value="Unassembled WGS sequence"/>
</dbReference>
<protein>
    <submittedName>
        <fullName evidence="1">Uncharacterized protein</fullName>
    </submittedName>
</protein>
<comment type="caution">
    <text evidence="1">The sequence shown here is derived from an EMBL/GenBank/DDBJ whole genome shotgun (WGS) entry which is preliminary data.</text>
</comment>
<organism evidence="1 2">
    <name type="scientific">Artemisia annua</name>
    <name type="common">Sweet wormwood</name>
    <dbReference type="NCBI Taxonomy" id="35608"/>
    <lineage>
        <taxon>Eukaryota</taxon>
        <taxon>Viridiplantae</taxon>
        <taxon>Streptophyta</taxon>
        <taxon>Embryophyta</taxon>
        <taxon>Tracheophyta</taxon>
        <taxon>Spermatophyta</taxon>
        <taxon>Magnoliopsida</taxon>
        <taxon>eudicotyledons</taxon>
        <taxon>Gunneridae</taxon>
        <taxon>Pentapetalae</taxon>
        <taxon>asterids</taxon>
        <taxon>campanulids</taxon>
        <taxon>Asterales</taxon>
        <taxon>Asteraceae</taxon>
        <taxon>Asteroideae</taxon>
        <taxon>Anthemideae</taxon>
        <taxon>Artemisiinae</taxon>
        <taxon>Artemisia</taxon>
    </lineage>
</organism>
<reference evidence="1 2" key="1">
    <citation type="journal article" date="2018" name="Mol. Plant">
        <title>The genome of Artemisia annua provides insight into the evolution of Asteraceae family and artemisinin biosynthesis.</title>
        <authorList>
            <person name="Shen Q."/>
            <person name="Zhang L."/>
            <person name="Liao Z."/>
            <person name="Wang S."/>
            <person name="Yan T."/>
            <person name="Shi P."/>
            <person name="Liu M."/>
            <person name="Fu X."/>
            <person name="Pan Q."/>
            <person name="Wang Y."/>
            <person name="Lv Z."/>
            <person name="Lu X."/>
            <person name="Zhang F."/>
            <person name="Jiang W."/>
            <person name="Ma Y."/>
            <person name="Chen M."/>
            <person name="Hao X."/>
            <person name="Li L."/>
            <person name="Tang Y."/>
            <person name="Lv G."/>
            <person name="Zhou Y."/>
            <person name="Sun X."/>
            <person name="Brodelius P.E."/>
            <person name="Rose J.K.C."/>
            <person name="Tang K."/>
        </authorList>
    </citation>
    <scope>NUCLEOTIDE SEQUENCE [LARGE SCALE GENOMIC DNA]</scope>
    <source>
        <strain evidence="2">cv. Huhao1</strain>
        <tissue evidence="1">Leaf</tissue>
    </source>
</reference>
<name>A0A2U1NZ58_ARTAN</name>
<dbReference type="STRING" id="35608.A0A2U1NZ58"/>
<accession>A0A2U1NZ58</accession>